<dbReference type="Proteomes" id="UP000241769">
    <property type="component" value="Unassembled WGS sequence"/>
</dbReference>
<reference evidence="3 4" key="1">
    <citation type="journal article" date="2018" name="Genome Biol. Evol.">
        <title>Multiple Roots of Fruiting Body Formation in Amoebozoa.</title>
        <authorList>
            <person name="Hillmann F."/>
            <person name="Forbes G."/>
            <person name="Novohradska S."/>
            <person name="Ferling I."/>
            <person name="Riege K."/>
            <person name="Groth M."/>
            <person name="Westermann M."/>
            <person name="Marz M."/>
            <person name="Spaller T."/>
            <person name="Winckler T."/>
            <person name="Schaap P."/>
            <person name="Glockner G."/>
        </authorList>
    </citation>
    <scope>NUCLEOTIDE SEQUENCE [LARGE SCALE GENOMIC DNA]</scope>
    <source>
        <strain evidence="3 4">Jena</strain>
    </source>
</reference>
<keyword evidence="1" id="KW-0812">Transmembrane</keyword>
<evidence type="ECO:0000256" key="2">
    <source>
        <dbReference type="SAM" id="SignalP"/>
    </source>
</evidence>
<evidence type="ECO:0000313" key="4">
    <source>
        <dbReference type="Proteomes" id="UP000241769"/>
    </source>
</evidence>
<name>A0A2P6MRZ0_9EUKA</name>
<dbReference type="AlphaFoldDB" id="A0A2P6MRZ0"/>
<accession>A0A2P6MRZ0</accession>
<feature type="transmembrane region" description="Helical" evidence="1">
    <location>
        <begin position="283"/>
        <end position="307"/>
    </location>
</feature>
<feature type="transmembrane region" description="Helical" evidence="1">
    <location>
        <begin position="250"/>
        <end position="271"/>
    </location>
</feature>
<keyword evidence="4" id="KW-1185">Reference proteome</keyword>
<protein>
    <submittedName>
        <fullName evidence="3">Uncharacterized protein</fullName>
    </submittedName>
</protein>
<feature type="transmembrane region" description="Helical" evidence="1">
    <location>
        <begin position="151"/>
        <end position="172"/>
    </location>
</feature>
<feature type="transmembrane region" description="Helical" evidence="1">
    <location>
        <begin position="209"/>
        <end position="230"/>
    </location>
</feature>
<keyword evidence="1" id="KW-1133">Transmembrane helix</keyword>
<evidence type="ECO:0000256" key="1">
    <source>
        <dbReference type="SAM" id="Phobius"/>
    </source>
</evidence>
<gene>
    <name evidence="3" type="ORF">PROFUN_06575</name>
</gene>
<organism evidence="3 4">
    <name type="scientific">Planoprotostelium fungivorum</name>
    <dbReference type="NCBI Taxonomy" id="1890364"/>
    <lineage>
        <taxon>Eukaryota</taxon>
        <taxon>Amoebozoa</taxon>
        <taxon>Evosea</taxon>
        <taxon>Variosea</taxon>
        <taxon>Cavosteliida</taxon>
        <taxon>Cavosteliaceae</taxon>
        <taxon>Planoprotostelium</taxon>
    </lineage>
</organism>
<feature type="transmembrane region" description="Helical" evidence="1">
    <location>
        <begin position="64"/>
        <end position="88"/>
    </location>
</feature>
<feature type="transmembrane region" description="Helical" evidence="1">
    <location>
        <begin position="109"/>
        <end position="131"/>
    </location>
</feature>
<dbReference type="EMBL" id="MDYQ01000463">
    <property type="protein sequence ID" value="PRP74446.1"/>
    <property type="molecule type" value="Genomic_DNA"/>
</dbReference>
<keyword evidence="1" id="KW-0472">Membrane</keyword>
<feature type="chain" id="PRO_5015198758" evidence="2">
    <location>
        <begin position="18"/>
        <end position="391"/>
    </location>
</feature>
<proteinExistence type="predicted"/>
<dbReference type="InParanoid" id="A0A2P6MRZ0"/>
<feature type="signal peptide" evidence="2">
    <location>
        <begin position="1"/>
        <end position="17"/>
    </location>
</feature>
<keyword evidence="2" id="KW-0732">Signal</keyword>
<evidence type="ECO:0000313" key="3">
    <source>
        <dbReference type="EMBL" id="PRP74446.1"/>
    </source>
</evidence>
<sequence length="391" mass="44234">MKATITLLVLLFGQAMSALNCHSVNPTCNGWGICMDNGKFFAKNGTASVDCLNRALDAPKAEPVFKAVIIVGCLLYCITFPFVIWRLVLEFRTHSSRADRSVITKVTKISLSSLAIVSLMLVSVLTCFDFFGMYYRMPPKVFFTLFYARDWILPVCFSAILSHWVELYQYSLKSLRQQEMIRKINVNFSGALSMEDILKRIAFLQRFRIPFGIGSLITIGLWILWIAGTYHFTNPDAIKGLQMAYNSIQVAIWCLFFLGFVVCGIRLLGILPPTVAPKIRKMTYQLCFIVSMCMLDKIVSIVNYLYIAGKDGYLTGWRRMINIWLIWFAIIAMLELYMPIRQYKRWLRLSALWHNSSSTSGTGSSGTKGTKSGSAQIGMDVMERDEASGTV</sequence>
<comment type="caution">
    <text evidence="3">The sequence shown here is derived from an EMBL/GenBank/DDBJ whole genome shotgun (WGS) entry which is preliminary data.</text>
</comment>
<feature type="transmembrane region" description="Helical" evidence="1">
    <location>
        <begin position="319"/>
        <end position="338"/>
    </location>
</feature>